<name>A0A1G9H2N9_9HYPH</name>
<feature type="domain" description="Large polyvalent protein associated" evidence="1">
    <location>
        <begin position="23"/>
        <end position="122"/>
    </location>
</feature>
<proteinExistence type="predicted"/>
<dbReference type="Pfam" id="PF18834">
    <property type="entry name" value="LPD22"/>
    <property type="match status" value="1"/>
</dbReference>
<dbReference type="Proteomes" id="UP000198894">
    <property type="component" value="Unassembled WGS sequence"/>
</dbReference>
<keyword evidence="3" id="KW-1185">Reference proteome</keyword>
<accession>A0A1G9H2N9</accession>
<dbReference type="RefSeq" id="WP_091599703.1">
    <property type="nucleotide sequence ID" value="NZ_FNEE01000026.1"/>
</dbReference>
<protein>
    <recommendedName>
        <fullName evidence="1">Large polyvalent protein associated domain-containing protein</fullName>
    </recommendedName>
</protein>
<sequence>MDTIADYNAWKAKQQQNGVGAAQVVLGSVNEKPDDLAGDLNLANEFGKATGNPVPPLPMVREYRNVFQQKIEEQKNKTILSSAPRLTEWLRNPDNATLARDDLENLSWFEAIGAQTKEVFKGIPGGAVSSTGTAMEGAGQLLTPRDPADRRPIAEAIAGAGKKTPEQIAALRAEIFQQGAVNPTIAQSILSDVLSGDMTPVEALEALEPALEPVLKAASDSLQSGGQAVQEYGEGVMPAAPGMEESFGRDVGSGLGSLLTILGVGFLTGGTGAAGFGGAMGAGEASARARKAGKDEDTQTLAAFYGVFPGMTEAIPIERLLANPIIKSGVASILRSIGKQMALEGGQEAIQGVLQNAIAQNLYAVDQGLLDGVLREMQAGGFIGGLVEAGRIALNAALPGRHHRDRAQAAKAPETAQRIHDISSQAQASALRNRTPDKFRQFVEAATANGPVENVYIPAEQFATYFQGLGVDPYALVDELDGVSRDDLDVAIAGGGDLQISTATYAAKIAGSEHDAFLMENMRFDPNEFTALEAKEFNERAQDALDEAWEAAEAVRLEQEGLRSFEQQIYDTMVSRLREAGRSTDVATTEATLYPAFYRVMAERSGQTVDEFMAAYPLPEVRGSLPEGMQFRDVDALNRTLAEARVRRSAGLDKRQSLAEFISDYGGINDVGGNLKALDAAVIKRKGKKSLKLARGGIVDGVRDMFGQASGKKHGVDDVAQAAIEAGFLANDPVAVEYRNAVAEGRQVPNIGNALLDAIARELRGEPDYAVSADAAAADNDAQLDQIEAYLSSLGVGLDDDDAAIRAAVQADQADEGKKYGQGGTFDEILSKSKDRKKLAADLAAPGKPVRLVHSDGRYALAGPDMSSPGGFRLTRFDADGPVGHTEHSTLEAAVLEGLRNHYQPVKPGALLFQSGDVRGPRGSIQFPGGGVGNGDTVVRLFESADLSTFLHESGHYFLTVLRDLAAKGEATAGSDMEAVKAWWSANADAVAKDGMRVMPDVALTADDVNAAIANGTTGDLMKDAAIDVGMQEQWARGFEAYLMEGKAPSIELRGVFEKFRSWLISVYRKLAGLNVAISDDIREVFDRMLASDDEIAKAKEQAGDRGPIFATAEQMGLTPGEFASFLKLRDQAEDDAKARLLREAMAPVKRAQEKWFKDERAKVCEEVERQVNTLRYYRALEWMGNRRWWGEDTKPEGMPDIRLSKEILVQRYGDGVLKTLPRGMQTIYAVEGGIDPDDAAGWFGFDSGDELIQAMEKAPPRKEAIEAETDKLMRERHGDVLTDGSVEAAALDALHSDKRGQWIAAELKAVVEVAGTGVGLTAKEARASARTSIARMRVRDAVNSSRFLAAERKAADEAARLGAMLSREKVWLDASRRRIETKARAASKGKALPDTVATAIDAYNEKFETTQSTFTVPDREAVSKSGNAFTIKGGERTATSLGYNDLVAKLVEAKRRQLINHALYMEARNVADEVEKAENFVAKLGKKSTRERIAGAGRRENAQIDYLGAIDEILERYDFRKLSGAAEGRRGALNAFVAAVTAAGRENELAIPEAVLSDAARRPYKTLPVEELRGVVDTLKNLEHMATRWNKLIDAQKQRELDAVVADVVAAFDSNMPKRPPGRVGTKREAARNSVRQFFDLVLNAGTLLREIDGFKDMGAAYRNIKTPIDEAMDRLTVRKQKAASDLESLYAVYDKADRRRMAVREHIPELGYALSKWERIAVALNLGNAGNRARLTDPKVRGSLTEPQIAAVIATLDARDAAFVQSVWDYVGSFRDDIAARERRATGVEPDWVEATPVEIAGKTLKGGYYPLKYDPRLSSLARDDAANDIAQALQAGRFGKAQTRQGHLKERAKSSGRDVELDMSVLHRHVNQVIYDLELSEAVANSWRILQNGEIRSAFMEAGKQADFDALEIWLKDVAEGELKSADLVGRAARTLKSNFTAAKLAFNIGTVAVQVTGLSQSMVVVGKKDMTVGIMQAAKNPISAARDIALKSPFMASRQTTFNKDIYDFYSDPKTGPVASRWGEIKSEIIGPMSFWLMTKVQFYLADVPTWLAGYRQGLRQFGNDETKAVAHADAVVKRAQASGLFADRSAVERGSVSRTARQNDVVRLFTALGSYMFAKFNVAYERTAKAKRLIGQEGLSTRSAQEALSWTLDMAFLFTLEAVLGAAIRGRLPDDEDDDDDGWAMFLAKQTGFSVMATIPGVRDVAGPLQGFDGGGSYGAITKEVATPLLEGAKSAKDGEVRRQFVKSVINATGLATGLPATQINRAVDAAWREAEGKDVSPLEYLLGRIGK</sequence>
<dbReference type="EMBL" id="FNEE01000026">
    <property type="protein sequence ID" value="SDL07095.1"/>
    <property type="molecule type" value="Genomic_DNA"/>
</dbReference>
<reference evidence="3" key="1">
    <citation type="submission" date="2016-10" db="EMBL/GenBank/DDBJ databases">
        <authorList>
            <person name="Varghese N."/>
            <person name="Submissions S."/>
        </authorList>
    </citation>
    <scope>NUCLEOTIDE SEQUENCE [LARGE SCALE GENOMIC DNA]</scope>
    <source>
        <strain evidence="3">CGMCC 1.11022</strain>
    </source>
</reference>
<organism evidence="2 3">
    <name type="scientific">Mesorhizobium muleiense</name>
    <dbReference type="NCBI Taxonomy" id="1004279"/>
    <lineage>
        <taxon>Bacteria</taxon>
        <taxon>Pseudomonadati</taxon>
        <taxon>Pseudomonadota</taxon>
        <taxon>Alphaproteobacteria</taxon>
        <taxon>Hyphomicrobiales</taxon>
        <taxon>Phyllobacteriaceae</taxon>
        <taxon>Mesorhizobium</taxon>
    </lineage>
</organism>
<evidence type="ECO:0000313" key="2">
    <source>
        <dbReference type="EMBL" id="SDL07095.1"/>
    </source>
</evidence>
<evidence type="ECO:0000313" key="3">
    <source>
        <dbReference type="Proteomes" id="UP000198894"/>
    </source>
</evidence>
<evidence type="ECO:0000259" key="1">
    <source>
        <dbReference type="Pfam" id="PF18834"/>
    </source>
</evidence>
<gene>
    <name evidence="2" type="ORF">SAMN05428953_12647</name>
</gene>
<dbReference type="InterPro" id="IPR040738">
    <property type="entry name" value="LPD22"/>
</dbReference>